<keyword evidence="5 9" id="KW-0675">Receptor</keyword>
<dbReference type="PRINTS" id="PR00237">
    <property type="entry name" value="GPCRRHODOPSN"/>
</dbReference>
<proteinExistence type="inferred from homology"/>
<dbReference type="PANTHER" id="PTHR45698">
    <property type="entry name" value="TRACE AMINE-ASSOCIATED RECEPTOR 19N-RELATED"/>
    <property type="match status" value="1"/>
</dbReference>
<dbReference type="CDD" id="cd00637">
    <property type="entry name" value="7tm_classA_rhodopsin-like"/>
    <property type="match status" value="1"/>
</dbReference>
<keyword evidence="3 6" id="KW-1133">Transmembrane helix</keyword>
<name>A0ABM4CM87_HYDVU</name>
<comment type="subcellular location">
    <subcellularLocation>
        <location evidence="1">Membrane</location>
    </subcellularLocation>
</comment>
<dbReference type="Pfam" id="PF00001">
    <property type="entry name" value="7tm_1"/>
    <property type="match status" value="1"/>
</dbReference>
<dbReference type="InterPro" id="IPR000276">
    <property type="entry name" value="GPCR_Rhodpsn"/>
</dbReference>
<evidence type="ECO:0000256" key="2">
    <source>
        <dbReference type="ARBA" id="ARBA00022692"/>
    </source>
</evidence>
<feature type="transmembrane region" description="Helical" evidence="6">
    <location>
        <begin position="39"/>
        <end position="62"/>
    </location>
</feature>
<reference evidence="9" key="1">
    <citation type="submission" date="2025-08" db="UniProtKB">
        <authorList>
            <consortium name="RefSeq"/>
        </authorList>
    </citation>
    <scope>IDENTIFICATION</scope>
</reference>
<evidence type="ECO:0000256" key="5">
    <source>
        <dbReference type="RuleBase" id="RU000688"/>
    </source>
</evidence>
<dbReference type="PANTHER" id="PTHR45698:SF1">
    <property type="entry name" value="TRACE AMINE-ASSOCIATED RECEPTOR 13C-LIKE"/>
    <property type="match status" value="1"/>
</dbReference>
<dbReference type="Proteomes" id="UP001652625">
    <property type="component" value="Chromosome 09"/>
</dbReference>
<keyword evidence="4 6" id="KW-0472">Membrane</keyword>
<dbReference type="PROSITE" id="PS50262">
    <property type="entry name" value="G_PROTEIN_RECEP_F1_2"/>
    <property type="match status" value="1"/>
</dbReference>
<dbReference type="RefSeq" id="XP_065662908.1">
    <property type="nucleotide sequence ID" value="XM_065806836.1"/>
</dbReference>
<feature type="transmembrane region" description="Helical" evidence="6">
    <location>
        <begin position="204"/>
        <end position="226"/>
    </location>
</feature>
<evidence type="ECO:0000256" key="3">
    <source>
        <dbReference type="ARBA" id="ARBA00022989"/>
    </source>
</evidence>
<dbReference type="InterPro" id="IPR017452">
    <property type="entry name" value="GPCR_Rhodpsn_7TM"/>
</dbReference>
<feature type="transmembrane region" description="Helical" evidence="6">
    <location>
        <begin position="6"/>
        <end position="27"/>
    </location>
</feature>
<evidence type="ECO:0000313" key="9">
    <source>
        <dbReference type="RefSeq" id="XP_065662908.1"/>
    </source>
</evidence>
<dbReference type="PROSITE" id="PS00237">
    <property type="entry name" value="G_PROTEIN_RECEP_F1_1"/>
    <property type="match status" value="1"/>
</dbReference>
<dbReference type="SUPFAM" id="SSF81321">
    <property type="entry name" value="Family A G protein-coupled receptor-like"/>
    <property type="match status" value="1"/>
</dbReference>
<dbReference type="GeneID" id="105843579"/>
<evidence type="ECO:0000256" key="4">
    <source>
        <dbReference type="ARBA" id="ARBA00023136"/>
    </source>
</evidence>
<comment type="similarity">
    <text evidence="5">Belongs to the G-protein coupled receptor 1 family.</text>
</comment>
<keyword evidence="2 5" id="KW-0812">Transmembrane</keyword>
<evidence type="ECO:0000313" key="8">
    <source>
        <dbReference type="Proteomes" id="UP001652625"/>
    </source>
</evidence>
<dbReference type="Gene3D" id="1.20.1070.10">
    <property type="entry name" value="Rhodopsin 7-helix transmembrane proteins"/>
    <property type="match status" value="1"/>
</dbReference>
<feature type="domain" description="G-protein coupled receptors family 1 profile" evidence="7">
    <location>
        <begin position="18"/>
        <end position="248"/>
    </location>
</feature>
<organism evidence="8 9">
    <name type="scientific">Hydra vulgaris</name>
    <name type="common">Hydra</name>
    <name type="synonym">Hydra attenuata</name>
    <dbReference type="NCBI Taxonomy" id="6087"/>
    <lineage>
        <taxon>Eukaryota</taxon>
        <taxon>Metazoa</taxon>
        <taxon>Cnidaria</taxon>
        <taxon>Hydrozoa</taxon>
        <taxon>Hydroidolina</taxon>
        <taxon>Anthoathecata</taxon>
        <taxon>Aplanulata</taxon>
        <taxon>Hydridae</taxon>
        <taxon>Hydra</taxon>
    </lineage>
</organism>
<feature type="transmembrane region" description="Helical" evidence="6">
    <location>
        <begin position="154"/>
        <end position="183"/>
    </location>
</feature>
<feature type="transmembrane region" description="Helical" evidence="6">
    <location>
        <begin position="82"/>
        <end position="109"/>
    </location>
</feature>
<feature type="transmembrane region" description="Helical" evidence="6">
    <location>
        <begin position="121"/>
        <end position="142"/>
    </location>
</feature>
<gene>
    <name evidence="9" type="primary">LOC105843579</name>
</gene>
<keyword evidence="5" id="KW-0297">G-protein coupled receptor</keyword>
<keyword evidence="5" id="KW-0807">Transducer</keyword>
<accession>A0ABM4CM87</accession>
<feature type="transmembrane region" description="Helical" evidence="6">
    <location>
        <begin position="232"/>
        <end position="254"/>
    </location>
</feature>
<sequence length="288" mass="33181">MDSWIKAALVIDVLVIVANTIEIGILLNKWRTLDRIEHLLLSLSISDFLTGITMCCQDVLLLKYVLFDEPPTDIAVTVLECMFLFSVFASNFHVLAIAVERFFAVVFPMKHRFFTTIKCKVFTISFVWVTATILSPSIWFLIQHFESGKDVKKFGYYAYAAILMFACISVFIIYLVLAAALVIRKWLISTMLPDQKYRNSNTTWFCLLIGFSFIACFLPMSLGHLLVFAHPIASLLFGLNHFLNPFIYFAKYFYTRKRSVHLEKKSRYISRVRLLSRGDSAVKDQSKK</sequence>
<evidence type="ECO:0000256" key="1">
    <source>
        <dbReference type="ARBA" id="ARBA00004370"/>
    </source>
</evidence>
<keyword evidence="8" id="KW-1185">Reference proteome</keyword>
<evidence type="ECO:0000259" key="7">
    <source>
        <dbReference type="PROSITE" id="PS50262"/>
    </source>
</evidence>
<evidence type="ECO:0000256" key="6">
    <source>
        <dbReference type="SAM" id="Phobius"/>
    </source>
</evidence>
<protein>
    <submittedName>
        <fullName evidence="9">Growth hormone secretagogue receptor type 1</fullName>
    </submittedName>
</protein>